<proteinExistence type="predicted"/>
<reference evidence="1 2" key="1">
    <citation type="submission" date="2019-02" db="EMBL/GenBank/DDBJ databases">
        <title>The Batch Genome Submission of Acinetobacter spp. strains.</title>
        <authorList>
            <person name="Qin J."/>
            <person name="Hu Y."/>
            <person name="Ye H."/>
            <person name="Wei L."/>
            <person name="Feng Y."/>
            <person name="Zong Z."/>
        </authorList>
    </citation>
    <scope>NUCLEOTIDE SEQUENCE [LARGE SCALE GENOMIC DNA]</scope>
    <source>
        <strain evidence="1 2">WCHABo060081</strain>
    </source>
</reference>
<comment type="caution">
    <text evidence="1">The sequence shown here is derived from an EMBL/GenBank/DDBJ whole genome shotgun (WGS) entry which is preliminary data.</text>
</comment>
<evidence type="ECO:0000313" key="2">
    <source>
        <dbReference type="Proteomes" id="UP000293483"/>
    </source>
</evidence>
<dbReference type="Proteomes" id="UP000293483">
    <property type="component" value="Unassembled WGS sequence"/>
</dbReference>
<evidence type="ECO:0000313" key="1">
    <source>
        <dbReference type="EMBL" id="RZG67471.1"/>
    </source>
</evidence>
<protein>
    <submittedName>
        <fullName evidence="1">Uncharacterized protein</fullName>
    </submittedName>
</protein>
<sequence>MKPAFIALLYIAAISQPIDVMITLHIAVPHTNNVSQLKWQASEMPALAELLKALAI</sequence>
<dbReference type="AlphaFoldDB" id="A0A4Q7B303"/>
<accession>A0A4Q7B303</accession>
<gene>
    <name evidence="1" type="ORF">EXE25_07865</name>
</gene>
<organism evidence="1 2">
    <name type="scientific">Acinetobacter bouvetii</name>
    <dbReference type="NCBI Taxonomy" id="202951"/>
    <lineage>
        <taxon>Bacteria</taxon>
        <taxon>Pseudomonadati</taxon>
        <taxon>Pseudomonadota</taxon>
        <taxon>Gammaproteobacteria</taxon>
        <taxon>Moraxellales</taxon>
        <taxon>Moraxellaceae</taxon>
        <taxon>Acinetobacter</taxon>
    </lineage>
</organism>
<name>A0A4Q7B303_9GAMM</name>
<dbReference type="EMBL" id="SGSU01000007">
    <property type="protein sequence ID" value="RZG67471.1"/>
    <property type="molecule type" value="Genomic_DNA"/>
</dbReference>